<accession>A0A1I6DER4</accession>
<dbReference type="PANTHER" id="PTHR30536:SF5">
    <property type="entry name" value="ALTRONATE DEHYDRATASE"/>
    <property type="match status" value="1"/>
</dbReference>
<dbReference type="EMBL" id="FOYM01000009">
    <property type="protein sequence ID" value="SFR03868.1"/>
    <property type="molecule type" value="Genomic_DNA"/>
</dbReference>
<protein>
    <submittedName>
        <fullName evidence="1">Altronate dehydratase small subunit</fullName>
    </submittedName>
</protein>
<dbReference type="Gene3D" id="2.30.130.110">
    <property type="match status" value="1"/>
</dbReference>
<reference evidence="2" key="1">
    <citation type="submission" date="2016-10" db="EMBL/GenBank/DDBJ databases">
        <authorList>
            <person name="Varghese N."/>
            <person name="Submissions S."/>
        </authorList>
    </citation>
    <scope>NUCLEOTIDE SEQUENCE [LARGE SCALE GENOMIC DNA]</scope>
    <source>
        <strain evidence="2">DSM 3669</strain>
    </source>
</reference>
<dbReference type="AlphaFoldDB" id="A0A1I6DER4"/>
<keyword evidence="2" id="KW-1185">Reference proteome</keyword>
<dbReference type="PANTHER" id="PTHR30536">
    <property type="entry name" value="ALTRONATE/GALACTARATE DEHYDRATASE"/>
    <property type="match status" value="1"/>
</dbReference>
<dbReference type="CDD" id="cd11613">
    <property type="entry name" value="SAF_AH_GD"/>
    <property type="match status" value="1"/>
</dbReference>
<proteinExistence type="predicted"/>
<evidence type="ECO:0000313" key="2">
    <source>
        <dbReference type="Proteomes" id="UP000199584"/>
    </source>
</evidence>
<dbReference type="InterPro" id="IPR044144">
    <property type="entry name" value="SAF_UxaA/GarD"/>
</dbReference>
<name>A0A1I6DER4_9FIRM</name>
<dbReference type="InterPro" id="IPR052172">
    <property type="entry name" value="UxaA_altronate/galactarate_dh"/>
</dbReference>
<dbReference type="Proteomes" id="UP000199584">
    <property type="component" value="Unassembled WGS sequence"/>
</dbReference>
<dbReference type="STRING" id="39060.SAMN05660706_109108"/>
<evidence type="ECO:0000313" key="1">
    <source>
        <dbReference type="EMBL" id="SFR03868.1"/>
    </source>
</evidence>
<dbReference type="RefSeq" id="WP_092482801.1">
    <property type="nucleotide sequence ID" value="NZ_FOYM01000009.1"/>
</dbReference>
<organism evidence="1 2">
    <name type="scientific">Desulfoscipio geothermicus DSM 3669</name>
    <dbReference type="NCBI Taxonomy" id="1121426"/>
    <lineage>
        <taxon>Bacteria</taxon>
        <taxon>Bacillati</taxon>
        <taxon>Bacillota</taxon>
        <taxon>Clostridia</taxon>
        <taxon>Eubacteriales</taxon>
        <taxon>Desulfallaceae</taxon>
        <taxon>Desulfoscipio</taxon>
    </lineage>
</organism>
<dbReference type="GO" id="GO:0019698">
    <property type="term" value="P:D-galacturonate catabolic process"/>
    <property type="evidence" value="ECO:0007669"/>
    <property type="project" value="TreeGrafter"/>
</dbReference>
<gene>
    <name evidence="1" type="ORF">SAMN05660706_109108</name>
</gene>
<sequence>MFEQLKQVSALVLNEGDNVATVLADVAKGARVMILGRDGRCICQIEAKEVIPAGHKICVKPVLPGESVVKYGNDIGCAVSGIATGNWVHVHNLASRRGRGDLAAGKGGCA</sequence>
<dbReference type="OrthoDB" id="9804574at2"/>